<dbReference type="AlphaFoldDB" id="A0A3M6R4T6"/>
<evidence type="ECO:0000313" key="4">
    <source>
        <dbReference type="Proteomes" id="UP000281171"/>
    </source>
</evidence>
<gene>
    <name evidence="3" type="ORF">EBQ24_05655</name>
</gene>
<dbReference type="GO" id="GO:0003676">
    <property type="term" value="F:nucleic acid binding"/>
    <property type="evidence" value="ECO:0007669"/>
    <property type="project" value="InterPro"/>
</dbReference>
<dbReference type="Pfam" id="PF13358">
    <property type="entry name" value="DDE_3"/>
    <property type="match status" value="1"/>
</dbReference>
<dbReference type="Gene3D" id="3.30.420.10">
    <property type="entry name" value="Ribonuclease H-like superfamily/Ribonuclease H"/>
    <property type="match status" value="1"/>
</dbReference>
<dbReference type="EMBL" id="RDQK01000011">
    <property type="protein sequence ID" value="RMX10212.1"/>
    <property type="molecule type" value="Genomic_DNA"/>
</dbReference>
<dbReference type="SUPFAM" id="SSF46689">
    <property type="entry name" value="Homeodomain-like"/>
    <property type="match status" value="1"/>
</dbReference>
<dbReference type="InterPro" id="IPR002622">
    <property type="entry name" value="Transposase_14"/>
</dbReference>
<proteinExistence type="predicted"/>
<name>A0A3M6R4T6_9BURK</name>
<dbReference type="InterPro" id="IPR047655">
    <property type="entry name" value="Transpos_IS630-like"/>
</dbReference>
<accession>A0A3M6R4T6</accession>
<protein>
    <submittedName>
        <fullName evidence="3">IS630 family transposase</fullName>
    </submittedName>
</protein>
<dbReference type="InterPro" id="IPR036397">
    <property type="entry name" value="RNaseH_sf"/>
</dbReference>
<evidence type="ECO:0000313" key="3">
    <source>
        <dbReference type="EMBL" id="RMX10212.1"/>
    </source>
</evidence>
<feature type="domain" description="Tc1-like transposase DDE" evidence="2">
    <location>
        <begin position="144"/>
        <end position="276"/>
    </location>
</feature>
<organism evidence="3 4">
    <name type="scientific">Allofranklinella schreckenbergeri</name>
    <dbReference type="NCBI Taxonomy" id="1076744"/>
    <lineage>
        <taxon>Bacteria</taxon>
        <taxon>Pseudomonadati</taxon>
        <taxon>Pseudomonadota</taxon>
        <taxon>Betaproteobacteria</taxon>
        <taxon>Burkholderiales</taxon>
        <taxon>Comamonadaceae</taxon>
        <taxon>Allofranklinella</taxon>
    </lineage>
</organism>
<dbReference type="Pfam" id="PF01710">
    <property type="entry name" value="HTH_Tnp_IS630"/>
    <property type="match status" value="1"/>
</dbReference>
<dbReference type="Proteomes" id="UP000281171">
    <property type="component" value="Unassembled WGS sequence"/>
</dbReference>
<evidence type="ECO:0000259" key="1">
    <source>
        <dbReference type="Pfam" id="PF01710"/>
    </source>
</evidence>
<evidence type="ECO:0000259" key="2">
    <source>
        <dbReference type="Pfam" id="PF13358"/>
    </source>
</evidence>
<comment type="caution">
    <text evidence="3">The sequence shown here is derived from an EMBL/GenBank/DDBJ whole genome shotgun (WGS) entry which is preliminary data.</text>
</comment>
<dbReference type="InterPro" id="IPR038717">
    <property type="entry name" value="Tc1-like_DDE_dom"/>
</dbReference>
<dbReference type="PANTHER" id="PTHR46564:SF1">
    <property type="entry name" value="TRANSPOSASE"/>
    <property type="match status" value="1"/>
</dbReference>
<sequence>MRAYSQDLRDRVLAALERGERPSAIARRYEVSRMWIYRVRARFEKEGERSSRQQGGKRISRLAPVEGMIRDWIKAEPDLTLVQMCERLAEHGISIKPSALWHQLNKWRLSFKKKTLHASEQEREDVQQARAHWREQQHQLDARRLVFLDETWSSTCMTPLRGRAPRGQRCVASAPHGHWKTSTFIAALRCDALTAPMVTDGPINDALFLAWVKTFLCPTLRPGDIVIADNLSSHKVAGVREAIEGVGASIRYLPPYSPDLNPIEKLFAKFKALLRRAGERTVDALWRRMGQLVDLFSAQECANYFRSAGYVIN</sequence>
<dbReference type="InterPro" id="IPR009057">
    <property type="entry name" value="Homeodomain-like_sf"/>
</dbReference>
<reference evidence="3 4" key="1">
    <citation type="submission" date="2018-10" db="EMBL/GenBank/DDBJ databases">
        <title>Comamonadaceae CDC group NO-1 genome sequencing and assembly.</title>
        <authorList>
            <person name="Bernier A.-M."/>
            <person name="Bernard K."/>
        </authorList>
    </citation>
    <scope>NUCLEOTIDE SEQUENCE [LARGE SCALE GENOMIC DNA]</scope>
    <source>
        <strain evidence="3 4">NML180581</strain>
    </source>
</reference>
<dbReference type="PANTHER" id="PTHR46564">
    <property type="entry name" value="TRANSPOSASE"/>
    <property type="match status" value="1"/>
</dbReference>
<dbReference type="NCBIfam" id="NF033545">
    <property type="entry name" value="transpos_IS630"/>
    <property type="match status" value="1"/>
</dbReference>
<feature type="domain" description="Transposase Synechocystis PCC 6803" evidence="1">
    <location>
        <begin position="3"/>
        <end position="124"/>
    </location>
</feature>